<evidence type="ECO:0000259" key="9">
    <source>
        <dbReference type="Pfam" id="PF00275"/>
    </source>
</evidence>
<dbReference type="FunFam" id="3.65.10.10:FF:000011">
    <property type="entry name" value="3-phosphoshikimate 1-carboxyvinyltransferase"/>
    <property type="match status" value="1"/>
</dbReference>
<dbReference type="GO" id="GO:0003866">
    <property type="term" value="F:3-phosphoshikimate 1-carboxyvinyltransferase activity"/>
    <property type="evidence" value="ECO:0007669"/>
    <property type="project" value="UniProtKB-UniRule"/>
</dbReference>
<dbReference type="InterPro" id="IPR001986">
    <property type="entry name" value="Enolpyruvate_Tfrase_dom"/>
</dbReference>
<dbReference type="HAMAP" id="MF_00210">
    <property type="entry name" value="EPSP_synth"/>
    <property type="match status" value="1"/>
</dbReference>
<reference evidence="11" key="2">
    <citation type="submission" date="2016-04" db="EMBL/GenBank/DDBJ databases">
        <title>Complete Genome and Plasmid Sequences for Rhodococcus fascians D188 and Draft Sequences for Rhodococcus spp. Isolates PBTS 1 and PBTS 2.</title>
        <authorList>
            <person name="Stamer R."/>
            <person name="Vereecke D."/>
            <person name="Zhang Y."/>
            <person name="Schilkey F."/>
            <person name="Devitt N."/>
            <person name="Randall J."/>
        </authorList>
    </citation>
    <scope>NUCLEOTIDE SEQUENCE [LARGE SCALE GENOMIC DNA]</scope>
    <source>
        <strain evidence="11">PBTS2</strain>
    </source>
</reference>
<dbReference type="GO" id="GO:0009073">
    <property type="term" value="P:aromatic amino acid family biosynthetic process"/>
    <property type="evidence" value="ECO:0007669"/>
    <property type="project" value="UniProtKB-KW"/>
</dbReference>
<dbReference type="FunFam" id="3.65.10.10:FF:000010">
    <property type="entry name" value="3-phosphoshikimate 1-carboxyvinyltransferase"/>
    <property type="match status" value="1"/>
</dbReference>
<feature type="binding site" evidence="8">
    <location>
        <position position="99"/>
    </location>
    <ligand>
        <name>phosphoenolpyruvate</name>
        <dbReference type="ChEBI" id="CHEBI:58702"/>
    </ligand>
</feature>
<dbReference type="EMBL" id="CP015220">
    <property type="protein sequence ID" value="AMY24681.1"/>
    <property type="molecule type" value="Genomic_DNA"/>
</dbReference>
<dbReference type="GO" id="GO:0009423">
    <property type="term" value="P:chorismate biosynthetic process"/>
    <property type="evidence" value="ECO:0007669"/>
    <property type="project" value="UniProtKB-UniRule"/>
</dbReference>
<dbReference type="PIRSF" id="PIRSF000505">
    <property type="entry name" value="EPSPS"/>
    <property type="match status" value="1"/>
</dbReference>
<feature type="binding site" evidence="8">
    <location>
        <position position="415"/>
    </location>
    <ligand>
        <name>phosphoenolpyruvate</name>
        <dbReference type="ChEBI" id="CHEBI:58702"/>
    </ligand>
</feature>
<comment type="caution">
    <text evidence="8">Lacks conserved residue(s) required for the propagation of feature annotation.</text>
</comment>
<dbReference type="InterPro" id="IPR036968">
    <property type="entry name" value="Enolpyruvate_Tfrase_sf"/>
</dbReference>
<evidence type="ECO:0000313" key="10">
    <source>
        <dbReference type="EMBL" id="AMY24681.1"/>
    </source>
</evidence>
<dbReference type="AlphaFoldDB" id="A0A143QNZ1"/>
<keyword evidence="5 8" id="KW-0808">Transferase</keyword>
<feature type="binding site" evidence="8">
    <location>
        <position position="390"/>
    </location>
    <ligand>
        <name>phosphoenolpyruvate</name>
        <dbReference type="ChEBI" id="CHEBI:58702"/>
    </ligand>
</feature>
<feature type="binding site" evidence="8">
    <location>
        <position position="171"/>
    </location>
    <ligand>
        <name>3-phosphoshikimate</name>
        <dbReference type="ChEBI" id="CHEBI:145989"/>
    </ligand>
</feature>
<proteinExistence type="inferred from homology"/>
<dbReference type="UniPathway" id="UPA00053">
    <property type="reaction ID" value="UER00089"/>
</dbReference>
<name>A0A143QNZ1_RHOFA</name>
<protein>
    <recommendedName>
        <fullName evidence="8">3-phosphoshikimate 1-carboxyvinyltransferase</fullName>
        <ecNumber evidence="8">2.5.1.19</ecNumber>
    </recommendedName>
    <alternativeName>
        <fullName evidence="8">5-enolpyruvylshikimate-3-phosphate synthase</fullName>
        <shortName evidence="8">EPSP synthase</shortName>
        <shortName evidence="8">EPSPS</shortName>
    </alternativeName>
</protein>
<feature type="binding site" evidence="8">
    <location>
        <position position="127"/>
    </location>
    <ligand>
        <name>phosphoenolpyruvate</name>
        <dbReference type="ChEBI" id="CHEBI:58702"/>
    </ligand>
</feature>
<evidence type="ECO:0000256" key="6">
    <source>
        <dbReference type="ARBA" id="ARBA00023141"/>
    </source>
</evidence>
<evidence type="ECO:0000256" key="4">
    <source>
        <dbReference type="ARBA" id="ARBA00022605"/>
    </source>
</evidence>
<feature type="active site" description="Proton acceptor" evidence="8">
    <location>
        <position position="318"/>
    </location>
</feature>
<comment type="catalytic activity">
    <reaction evidence="7">
        <text>3-phosphoshikimate + phosphoenolpyruvate = 5-O-(1-carboxyvinyl)-3-phosphoshikimate + phosphate</text>
        <dbReference type="Rhea" id="RHEA:21256"/>
        <dbReference type="ChEBI" id="CHEBI:43474"/>
        <dbReference type="ChEBI" id="CHEBI:57701"/>
        <dbReference type="ChEBI" id="CHEBI:58702"/>
        <dbReference type="ChEBI" id="CHEBI:145989"/>
        <dbReference type="EC" id="2.5.1.19"/>
    </reaction>
    <physiologicalReaction direction="left-to-right" evidence="7">
        <dbReference type="Rhea" id="RHEA:21257"/>
    </physiologicalReaction>
</comment>
<dbReference type="CDD" id="cd01556">
    <property type="entry name" value="EPSP_synthase"/>
    <property type="match status" value="1"/>
</dbReference>
<feature type="binding site" evidence="8">
    <location>
        <position position="170"/>
    </location>
    <ligand>
        <name>3-phosphoshikimate</name>
        <dbReference type="ChEBI" id="CHEBI:145989"/>
    </ligand>
</feature>
<evidence type="ECO:0000313" key="11">
    <source>
        <dbReference type="Proteomes" id="UP000076038"/>
    </source>
</evidence>
<dbReference type="PANTHER" id="PTHR21090:SF5">
    <property type="entry name" value="PENTAFUNCTIONAL AROM POLYPEPTIDE"/>
    <property type="match status" value="1"/>
</dbReference>
<dbReference type="RefSeq" id="WP_048320227.1">
    <property type="nucleotide sequence ID" value="NZ_CP015220.1"/>
</dbReference>
<keyword evidence="4 8" id="KW-0028">Amino-acid biosynthesis</keyword>
<comment type="subcellular location">
    <subcellularLocation>
        <location evidence="8">Cytoplasm</location>
    </subcellularLocation>
</comment>
<dbReference type="InterPro" id="IPR013792">
    <property type="entry name" value="RNA3'P_cycl/enolpyr_Trfase_a/b"/>
</dbReference>
<dbReference type="KEGG" id="rhs:A3Q41_03390"/>
<comment type="function">
    <text evidence="8">Catalyzes the transfer of the enolpyruvyl moiety of phosphoenolpyruvate (PEP) to the 5-hydroxyl of shikimate-3-phosphate (S3P) to produce enolpyruvyl shikimate-3-phosphate and inorganic phosphate.</text>
</comment>
<keyword evidence="3 8" id="KW-0963">Cytoplasm</keyword>
<sequence length="438" mass="45370">MSEDGPVSTWTAPAADGPIDATVTLPGSKSITNRALIIASLASGPSTVTGALRSRDTDLMIHALETLGVQVAADRNDPTSLQVTPGTLHGGSVGCGLAGTVMRFVPPLAALADGVVSFDGDEQARIRPLDTILDALRAVGADVDGSALPFTMRGTGSLRGGSVEIDASGSSQFVSGLMLSAAAFDEGIEIHHIGKPVPSMPHIDMTVEMLRRAGVRVDTPESSGDANTWRVHPGSVTPVDWSIEPDLSNATPFLAAAAVTEGVVRVPNWPESTTQPGDVFREILTQMGAVVELRAGVLTVEGPNTLRGIDFDLHDVGELTPTVAALATLAEGPSILRGIAHLRGHETDRLAALTTEIVRLGGRAVETDDGIRIDPAPLHGGTWHSYADHRMATAGAIVGLRVPGVEVDDIGTTAKTLPGFENLWNTMLSASTPSGVGS</sequence>
<comment type="similarity">
    <text evidence="2 8">Belongs to the EPSP synthase family.</text>
</comment>
<dbReference type="EC" id="2.5.1.19" evidence="8"/>
<comment type="subunit">
    <text evidence="8">Monomer.</text>
</comment>
<feature type="binding site" evidence="8">
    <location>
        <position position="199"/>
    </location>
    <ligand>
        <name>3-phosphoshikimate</name>
        <dbReference type="ChEBI" id="CHEBI:145989"/>
    </ligand>
</feature>
<reference evidence="10 11" key="1">
    <citation type="journal article" date="2016" name="Genome Announc.">
        <title>Complete Genome and Plasmid Sequences for Rhodococcus fascians D188 and Draft Sequences for Rhodococcus Isolates PBTS 1 and PBTS 2.</title>
        <authorList>
            <person name="Stamler R.A."/>
            <person name="Vereecke D."/>
            <person name="Zhang Y."/>
            <person name="Schilkey F."/>
            <person name="Devitt N."/>
            <person name="Randall J.J."/>
        </authorList>
    </citation>
    <scope>NUCLEOTIDE SEQUENCE [LARGE SCALE GENOMIC DNA]</scope>
    <source>
        <strain evidence="10 11">PBTS2</strain>
    </source>
</reference>
<feature type="binding site" evidence="8">
    <location>
        <position position="30"/>
    </location>
    <ligand>
        <name>3-phosphoshikimate</name>
        <dbReference type="ChEBI" id="CHEBI:145989"/>
    </ligand>
</feature>
<evidence type="ECO:0000256" key="8">
    <source>
        <dbReference type="HAMAP-Rule" id="MF_00210"/>
    </source>
</evidence>
<keyword evidence="6 8" id="KW-0057">Aromatic amino acid biosynthesis</keyword>
<feature type="binding site" evidence="8">
    <location>
        <position position="29"/>
    </location>
    <ligand>
        <name>phosphoenolpyruvate</name>
        <dbReference type="ChEBI" id="CHEBI:58702"/>
    </ligand>
</feature>
<feature type="binding site" evidence="8">
    <location>
        <position position="172"/>
    </location>
    <ligand>
        <name>phosphoenolpyruvate</name>
        <dbReference type="ChEBI" id="CHEBI:58702"/>
    </ligand>
</feature>
<feature type="binding site" evidence="8">
    <location>
        <position position="318"/>
    </location>
    <ligand>
        <name>3-phosphoshikimate</name>
        <dbReference type="ChEBI" id="CHEBI:145989"/>
    </ligand>
</feature>
<dbReference type="InterPro" id="IPR023193">
    <property type="entry name" value="EPSP_synthase_CS"/>
</dbReference>
<dbReference type="PANTHER" id="PTHR21090">
    <property type="entry name" value="AROM/DEHYDROQUINATE SYNTHASE"/>
    <property type="match status" value="1"/>
</dbReference>
<dbReference type="Proteomes" id="UP000076038">
    <property type="component" value="Chromosome"/>
</dbReference>
<dbReference type="NCBIfam" id="TIGR01356">
    <property type="entry name" value="aroA"/>
    <property type="match status" value="1"/>
</dbReference>
<dbReference type="PATRIC" id="fig|1653479.3.peg.3440"/>
<evidence type="ECO:0000256" key="2">
    <source>
        <dbReference type="ARBA" id="ARBA00009948"/>
    </source>
</evidence>
<dbReference type="PROSITE" id="PS00885">
    <property type="entry name" value="EPSP_SYNTHASE_2"/>
    <property type="match status" value="1"/>
</dbReference>
<evidence type="ECO:0000256" key="1">
    <source>
        <dbReference type="ARBA" id="ARBA00004811"/>
    </source>
</evidence>
<dbReference type="GO" id="GO:0008652">
    <property type="term" value="P:amino acid biosynthetic process"/>
    <property type="evidence" value="ECO:0007669"/>
    <property type="project" value="UniProtKB-KW"/>
</dbReference>
<feature type="binding site" evidence="8">
    <location>
        <position position="349"/>
    </location>
    <ligand>
        <name>phosphoenolpyruvate</name>
        <dbReference type="ChEBI" id="CHEBI:58702"/>
    </ligand>
</feature>
<evidence type="ECO:0000256" key="3">
    <source>
        <dbReference type="ARBA" id="ARBA00022490"/>
    </source>
</evidence>
<evidence type="ECO:0000256" key="7">
    <source>
        <dbReference type="ARBA" id="ARBA00044633"/>
    </source>
</evidence>
<organism evidence="10 11">
    <name type="scientific">Rhodococcoides fascians</name>
    <name type="common">Rhodococcus fascians</name>
    <dbReference type="NCBI Taxonomy" id="1828"/>
    <lineage>
        <taxon>Bacteria</taxon>
        <taxon>Bacillati</taxon>
        <taxon>Actinomycetota</taxon>
        <taxon>Actinomycetes</taxon>
        <taxon>Mycobacteriales</taxon>
        <taxon>Nocardiaceae</taxon>
        <taxon>Rhodococcoides</taxon>
    </lineage>
</organism>
<feature type="binding site" evidence="8">
    <location>
        <position position="29"/>
    </location>
    <ligand>
        <name>3-phosphoshikimate</name>
        <dbReference type="ChEBI" id="CHEBI:145989"/>
    </ligand>
</feature>
<feature type="domain" description="Enolpyruvate transferase" evidence="9">
    <location>
        <begin position="17"/>
        <end position="422"/>
    </location>
</feature>
<dbReference type="SUPFAM" id="SSF55205">
    <property type="entry name" value="EPT/RTPC-like"/>
    <property type="match status" value="1"/>
</dbReference>
<dbReference type="Gene3D" id="3.65.10.10">
    <property type="entry name" value="Enolpyruvate transferase domain"/>
    <property type="match status" value="2"/>
</dbReference>
<dbReference type="Pfam" id="PF00275">
    <property type="entry name" value="EPSP_synthase"/>
    <property type="match status" value="1"/>
</dbReference>
<accession>A0A143QNZ1</accession>
<evidence type="ECO:0000256" key="5">
    <source>
        <dbReference type="ARBA" id="ARBA00022679"/>
    </source>
</evidence>
<feature type="binding site" evidence="8">
    <location>
        <position position="172"/>
    </location>
    <ligand>
        <name>3-phosphoshikimate</name>
        <dbReference type="ChEBI" id="CHEBI:145989"/>
    </ligand>
</feature>
<feature type="binding site" evidence="8">
    <location>
        <position position="345"/>
    </location>
    <ligand>
        <name>3-phosphoshikimate</name>
        <dbReference type="ChEBI" id="CHEBI:145989"/>
    </ligand>
</feature>
<feature type="binding site" evidence="8">
    <location>
        <position position="34"/>
    </location>
    <ligand>
        <name>3-phosphoshikimate</name>
        <dbReference type="ChEBI" id="CHEBI:145989"/>
    </ligand>
</feature>
<dbReference type="InterPro" id="IPR006264">
    <property type="entry name" value="EPSP_synthase"/>
</dbReference>
<comment type="pathway">
    <text evidence="1 8">Metabolic intermediate biosynthesis; chorismate biosynthesis; chorismate from D-erythrose 4-phosphate and phosphoenolpyruvate: step 6/7.</text>
</comment>
<gene>
    <name evidence="8 10" type="primary">aroA</name>
    <name evidence="10" type="ORF">A3Q41_03390</name>
</gene>
<dbReference type="OrthoDB" id="9809920at2"/>
<keyword evidence="11" id="KW-1185">Reference proteome</keyword>
<dbReference type="GO" id="GO:0005737">
    <property type="term" value="C:cytoplasm"/>
    <property type="evidence" value="ECO:0007669"/>
    <property type="project" value="UniProtKB-SubCell"/>
</dbReference>